<evidence type="ECO:0000256" key="1">
    <source>
        <dbReference type="SAM" id="MobiDB-lite"/>
    </source>
</evidence>
<name>A0A0P7ATK6_9HYPO</name>
<accession>A0A0P7ATK6</accession>
<gene>
    <name evidence="2" type="ORF">AK830_g10266</name>
</gene>
<comment type="caution">
    <text evidence="2">The sequence shown here is derived from an EMBL/GenBank/DDBJ whole genome shotgun (WGS) entry which is preliminary data.</text>
</comment>
<keyword evidence="3" id="KW-1185">Reference proteome</keyword>
<dbReference type="EMBL" id="LKCW01000209">
    <property type="protein sequence ID" value="KPM36294.1"/>
    <property type="molecule type" value="Genomic_DNA"/>
</dbReference>
<evidence type="ECO:0000313" key="2">
    <source>
        <dbReference type="EMBL" id="KPM36294.1"/>
    </source>
</evidence>
<feature type="compositionally biased region" description="Basic and acidic residues" evidence="1">
    <location>
        <begin position="56"/>
        <end position="69"/>
    </location>
</feature>
<dbReference type="AlphaFoldDB" id="A0A0P7ATK6"/>
<proteinExistence type="predicted"/>
<reference evidence="2 3" key="1">
    <citation type="submission" date="2015-09" db="EMBL/GenBank/DDBJ databases">
        <title>Draft genome of a European isolate of the apple canker pathogen Neonectria ditissima.</title>
        <authorList>
            <person name="Gomez-Cortecero A."/>
            <person name="Harrison R.J."/>
            <person name="Armitage A.D."/>
        </authorList>
    </citation>
    <scope>NUCLEOTIDE SEQUENCE [LARGE SCALE GENOMIC DNA]</scope>
    <source>
        <strain evidence="2 3">R09/05</strain>
    </source>
</reference>
<protein>
    <submittedName>
        <fullName evidence="2">Uncharacterized protein</fullName>
    </submittedName>
</protein>
<dbReference type="Proteomes" id="UP000050424">
    <property type="component" value="Unassembled WGS sequence"/>
</dbReference>
<organism evidence="2 3">
    <name type="scientific">Neonectria ditissima</name>
    <dbReference type="NCBI Taxonomy" id="78410"/>
    <lineage>
        <taxon>Eukaryota</taxon>
        <taxon>Fungi</taxon>
        <taxon>Dikarya</taxon>
        <taxon>Ascomycota</taxon>
        <taxon>Pezizomycotina</taxon>
        <taxon>Sordariomycetes</taxon>
        <taxon>Hypocreomycetidae</taxon>
        <taxon>Hypocreales</taxon>
        <taxon>Nectriaceae</taxon>
        <taxon>Neonectria</taxon>
    </lineage>
</organism>
<feature type="region of interest" description="Disordered" evidence="1">
    <location>
        <begin position="1"/>
        <end position="71"/>
    </location>
</feature>
<evidence type="ECO:0000313" key="3">
    <source>
        <dbReference type="Proteomes" id="UP000050424"/>
    </source>
</evidence>
<sequence length="160" mass="17149">MEAKTTPKSKSPPGTDRHVHGCLSIALPAPWPPSHPAMGSLAADGSRSNGARVRRREQTRNVDDRDARQRQPVGCLRWRCDDSLLATTAVLSAFSPMSWNTNVAVAAGTVSLAVIPSHSSMIRPHPIPIPIPVTSQPVTKSSLILVCPSRPVTKLEKPSP</sequence>